<keyword evidence="5 7" id="KW-0175">Coiled coil</keyword>
<dbReference type="InterPro" id="IPR027417">
    <property type="entry name" value="P-loop_NTPase"/>
</dbReference>
<gene>
    <name evidence="10" type="ORF">AMAG_15706</name>
</gene>
<evidence type="ECO:0000259" key="9">
    <source>
        <dbReference type="PROSITE" id="PS50067"/>
    </source>
</evidence>
<name>A0A0L0T9N2_ALLM3</name>
<dbReference type="SMART" id="SM00129">
    <property type="entry name" value="KISc"/>
    <property type="match status" value="1"/>
</dbReference>
<dbReference type="STRING" id="578462.A0A0L0T9N2"/>
<feature type="coiled-coil region" evidence="7">
    <location>
        <begin position="256"/>
        <end position="346"/>
    </location>
</feature>
<dbReference type="PROSITE" id="PS50067">
    <property type="entry name" value="KINESIN_MOTOR_2"/>
    <property type="match status" value="1"/>
</dbReference>
<dbReference type="GO" id="GO:0005737">
    <property type="term" value="C:cytoplasm"/>
    <property type="evidence" value="ECO:0007669"/>
    <property type="project" value="UniProtKB-SubCell"/>
</dbReference>
<evidence type="ECO:0000256" key="3">
    <source>
        <dbReference type="ARBA" id="ARBA00022741"/>
    </source>
</evidence>
<evidence type="ECO:0000256" key="1">
    <source>
        <dbReference type="ARBA" id="ARBA00004496"/>
    </source>
</evidence>
<reference evidence="10 11" key="1">
    <citation type="submission" date="2009-11" db="EMBL/GenBank/DDBJ databases">
        <title>Annotation of Allomyces macrogynus ATCC 38327.</title>
        <authorList>
            <consortium name="The Broad Institute Genome Sequencing Platform"/>
            <person name="Russ C."/>
            <person name="Cuomo C."/>
            <person name="Burger G."/>
            <person name="Gray M.W."/>
            <person name="Holland P.W.H."/>
            <person name="King N."/>
            <person name="Lang F.B.F."/>
            <person name="Roger A.J."/>
            <person name="Ruiz-Trillo I."/>
            <person name="Young S.K."/>
            <person name="Zeng Q."/>
            <person name="Gargeya S."/>
            <person name="Fitzgerald M."/>
            <person name="Haas B."/>
            <person name="Abouelleil A."/>
            <person name="Alvarado L."/>
            <person name="Arachchi H.M."/>
            <person name="Berlin A."/>
            <person name="Chapman S.B."/>
            <person name="Gearin G."/>
            <person name="Goldberg J."/>
            <person name="Griggs A."/>
            <person name="Gujja S."/>
            <person name="Hansen M."/>
            <person name="Heiman D."/>
            <person name="Howarth C."/>
            <person name="Larimer J."/>
            <person name="Lui A."/>
            <person name="MacDonald P.J.P."/>
            <person name="McCowen C."/>
            <person name="Montmayeur A."/>
            <person name="Murphy C."/>
            <person name="Neiman D."/>
            <person name="Pearson M."/>
            <person name="Priest M."/>
            <person name="Roberts A."/>
            <person name="Saif S."/>
            <person name="Shea T."/>
            <person name="Sisk P."/>
            <person name="Stolte C."/>
            <person name="Sykes S."/>
            <person name="Wortman J."/>
            <person name="Nusbaum C."/>
            <person name="Birren B."/>
        </authorList>
    </citation>
    <scope>NUCLEOTIDE SEQUENCE [LARGE SCALE GENOMIC DNA]</scope>
    <source>
        <strain evidence="10 11">ATCC 38327</strain>
    </source>
</reference>
<feature type="coiled-coil region" evidence="7">
    <location>
        <begin position="582"/>
        <end position="633"/>
    </location>
</feature>
<dbReference type="VEuPathDB" id="FungiDB:AMAG_15706"/>
<dbReference type="GO" id="GO:0051231">
    <property type="term" value="P:spindle elongation"/>
    <property type="evidence" value="ECO:0007669"/>
    <property type="project" value="TreeGrafter"/>
</dbReference>
<keyword evidence="2" id="KW-0963">Cytoplasm</keyword>
<dbReference type="PANTHER" id="PTHR47969">
    <property type="entry name" value="CHROMOSOME-ASSOCIATED KINESIN KIF4A-RELATED"/>
    <property type="match status" value="1"/>
</dbReference>
<reference evidence="11" key="2">
    <citation type="submission" date="2009-11" db="EMBL/GenBank/DDBJ databases">
        <title>The Genome Sequence of Allomyces macrogynus strain ATCC 38327.</title>
        <authorList>
            <consortium name="The Broad Institute Genome Sequencing Platform"/>
            <person name="Russ C."/>
            <person name="Cuomo C."/>
            <person name="Shea T."/>
            <person name="Young S.K."/>
            <person name="Zeng Q."/>
            <person name="Koehrsen M."/>
            <person name="Haas B."/>
            <person name="Borodovsky M."/>
            <person name="Guigo R."/>
            <person name="Alvarado L."/>
            <person name="Berlin A."/>
            <person name="Borenstein D."/>
            <person name="Chen Z."/>
            <person name="Engels R."/>
            <person name="Freedman E."/>
            <person name="Gellesch M."/>
            <person name="Goldberg J."/>
            <person name="Griggs A."/>
            <person name="Gujja S."/>
            <person name="Heiman D."/>
            <person name="Hepburn T."/>
            <person name="Howarth C."/>
            <person name="Jen D."/>
            <person name="Larson L."/>
            <person name="Lewis B."/>
            <person name="Mehta T."/>
            <person name="Park D."/>
            <person name="Pearson M."/>
            <person name="Roberts A."/>
            <person name="Saif S."/>
            <person name="Shenoy N."/>
            <person name="Sisk P."/>
            <person name="Stolte C."/>
            <person name="Sykes S."/>
            <person name="Walk T."/>
            <person name="White J."/>
            <person name="Yandava C."/>
            <person name="Burger G."/>
            <person name="Gray M.W."/>
            <person name="Holland P.W.H."/>
            <person name="King N."/>
            <person name="Lang F.B.F."/>
            <person name="Roger A.J."/>
            <person name="Ruiz-Trillo I."/>
            <person name="Lander E."/>
            <person name="Nusbaum C."/>
        </authorList>
    </citation>
    <scope>NUCLEOTIDE SEQUENCE [LARGE SCALE GENOMIC DNA]</scope>
    <source>
        <strain evidence="11">ATCC 38327</strain>
    </source>
</reference>
<comment type="similarity">
    <text evidence="6">Belongs to the TRAFAC class myosin-kinesin ATPase superfamily. Kinesin family.</text>
</comment>
<dbReference type="InterPro" id="IPR036961">
    <property type="entry name" value="Kinesin_motor_dom_sf"/>
</dbReference>
<evidence type="ECO:0000256" key="2">
    <source>
        <dbReference type="ARBA" id="ARBA00022490"/>
    </source>
</evidence>
<dbReference type="SUPFAM" id="SSF52540">
    <property type="entry name" value="P-loop containing nucleoside triphosphate hydrolases"/>
    <property type="match status" value="1"/>
</dbReference>
<feature type="coiled-coil region" evidence="7">
    <location>
        <begin position="378"/>
        <end position="542"/>
    </location>
</feature>
<dbReference type="Pfam" id="PF00225">
    <property type="entry name" value="Kinesin"/>
    <property type="match status" value="1"/>
</dbReference>
<protein>
    <recommendedName>
        <fullName evidence="9">Kinesin motor domain-containing protein</fullName>
    </recommendedName>
</protein>
<dbReference type="Gene3D" id="3.40.850.10">
    <property type="entry name" value="Kinesin motor domain"/>
    <property type="match status" value="1"/>
</dbReference>
<evidence type="ECO:0000256" key="7">
    <source>
        <dbReference type="SAM" id="Coils"/>
    </source>
</evidence>
<dbReference type="GO" id="GO:0008017">
    <property type="term" value="F:microtubule binding"/>
    <property type="evidence" value="ECO:0007669"/>
    <property type="project" value="InterPro"/>
</dbReference>
<accession>A0A0L0T9N2</accession>
<feature type="domain" description="Kinesin motor" evidence="9">
    <location>
        <begin position="29"/>
        <end position="112"/>
    </location>
</feature>
<dbReference type="PANTHER" id="PTHR47969:SF15">
    <property type="entry name" value="CHROMOSOME-ASSOCIATED KINESIN KIF4A-RELATED"/>
    <property type="match status" value="1"/>
</dbReference>
<keyword evidence="4" id="KW-0067">ATP-binding</keyword>
<dbReference type="GO" id="GO:0003777">
    <property type="term" value="F:microtubule motor activity"/>
    <property type="evidence" value="ECO:0007669"/>
    <property type="project" value="InterPro"/>
</dbReference>
<proteinExistence type="inferred from homology"/>
<keyword evidence="11" id="KW-1185">Reference proteome</keyword>
<dbReference type="EMBL" id="GG745372">
    <property type="protein sequence ID" value="KNE71483.1"/>
    <property type="molecule type" value="Genomic_DNA"/>
</dbReference>
<comment type="caution">
    <text evidence="6">Lacks conserved residue(s) required for the propagation of feature annotation.</text>
</comment>
<dbReference type="GO" id="GO:0005875">
    <property type="term" value="C:microtubule associated complex"/>
    <property type="evidence" value="ECO:0007669"/>
    <property type="project" value="TreeGrafter"/>
</dbReference>
<keyword evidence="3" id="KW-0547">Nucleotide-binding</keyword>
<dbReference type="GO" id="GO:0005524">
    <property type="term" value="F:ATP binding"/>
    <property type="evidence" value="ECO:0007669"/>
    <property type="project" value="UniProtKB-KW"/>
</dbReference>
<sequence length="673" mass="74276">MLTAATTTASPTKPSTASNSHAPGRRECPVTVAVRIRPPLGSDPLSRSAQASAVTQVEDRNQVAVHQLDGDAPRAFTFDHVFGPTATQDEVYDMCARQLLDPVAQGFNATVLRTANGDRQDVYDGHVPTGGLEHEISGMRRGDESTVDMLPDVNQRLVASKCATCCTPAHDGPEVVIREDRHGNITMQGVSQVPPPPPPPGADRRATTLARTRSAPAVRALAAATASATVPEFDAHEAEWRYRKLEAQLFESAAANEKLQVQVTDLRSQVDAKSRALAHVQSRVKEAEELVQYYQVRADEAEMRVKRRENEVEQYQAELEEGAGELEAAAREIARLKGEVRGLRVAAVVMVEKVEVGTMVEEGDVPANEAAAGVAAELVGIEQEMERKLQMIQELDQSRQRTDNLSKKFQDKMTRLERELHTTEKLVEKLKSEKLDMDSEKNKLRHDYETKIRDITAQLHALRSRQKQHDKLLKEKEANGRQIQELQSEVATLRDKEAALKRKAKSDTDKLASAEHIYTKEIAQLQRQHDDDLRKIKILEAQVHSLRKRSGGATASPSRASSSAPSVVAAVAPAPPPPAPPVAEIEELKTAFERQIEQLRRERDQQAAQVQELEHYRINNKELRLKMRELMRSAKNGANGIAVMDHGAATTDMDTALAVARHTGTSTPAMTSV</sequence>
<evidence type="ECO:0000313" key="11">
    <source>
        <dbReference type="Proteomes" id="UP000054350"/>
    </source>
</evidence>
<comment type="subcellular location">
    <subcellularLocation>
        <location evidence="1">Cytoplasm</location>
    </subcellularLocation>
</comment>
<dbReference type="AlphaFoldDB" id="A0A0L0T9N2"/>
<dbReference type="GO" id="GO:0007052">
    <property type="term" value="P:mitotic spindle organization"/>
    <property type="evidence" value="ECO:0007669"/>
    <property type="project" value="TreeGrafter"/>
</dbReference>
<dbReference type="InterPro" id="IPR027640">
    <property type="entry name" value="Kinesin-like_fam"/>
</dbReference>
<evidence type="ECO:0000256" key="6">
    <source>
        <dbReference type="PROSITE-ProRule" id="PRU00283"/>
    </source>
</evidence>
<dbReference type="GO" id="GO:0007018">
    <property type="term" value="P:microtubule-based movement"/>
    <property type="evidence" value="ECO:0007669"/>
    <property type="project" value="InterPro"/>
</dbReference>
<dbReference type="InterPro" id="IPR001752">
    <property type="entry name" value="Kinesin_motor_dom"/>
</dbReference>
<organism evidence="10 11">
    <name type="scientific">Allomyces macrogynus (strain ATCC 38327)</name>
    <name type="common">Allomyces javanicus var. macrogynus</name>
    <dbReference type="NCBI Taxonomy" id="578462"/>
    <lineage>
        <taxon>Eukaryota</taxon>
        <taxon>Fungi</taxon>
        <taxon>Fungi incertae sedis</taxon>
        <taxon>Blastocladiomycota</taxon>
        <taxon>Blastocladiomycetes</taxon>
        <taxon>Blastocladiales</taxon>
        <taxon>Blastocladiaceae</taxon>
        <taxon>Allomyces</taxon>
    </lineage>
</organism>
<feature type="compositionally biased region" description="Low complexity" evidence="8">
    <location>
        <begin position="1"/>
        <end position="20"/>
    </location>
</feature>
<dbReference type="OrthoDB" id="3176171at2759"/>
<evidence type="ECO:0000256" key="4">
    <source>
        <dbReference type="ARBA" id="ARBA00022840"/>
    </source>
</evidence>
<evidence type="ECO:0000256" key="8">
    <source>
        <dbReference type="SAM" id="MobiDB-lite"/>
    </source>
</evidence>
<dbReference type="Pfam" id="PF25764">
    <property type="entry name" value="KIF21A_4th"/>
    <property type="match status" value="1"/>
</dbReference>
<feature type="region of interest" description="Disordered" evidence="8">
    <location>
        <begin position="1"/>
        <end position="26"/>
    </location>
</feature>
<dbReference type="eggNOG" id="KOG0244">
    <property type="taxonomic scope" value="Eukaryota"/>
</dbReference>
<dbReference type="Gene3D" id="1.20.1170.10">
    <property type="match status" value="1"/>
</dbReference>
<dbReference type="Proteomes" id="UP000054350">
    <property type="component" value="Unassembled WGS sequence"/>
</dbReference>
<evidence type="ECO:0000256" key="5">
    <source>
        <dbReference type="ARBA" id="ARBA00023054"/>
    </source>
</evidence>
<evidence type="ECO:0000313" key="10">
    <source>
        <dbReference type="EMBL" id="KNE71483.1"/>
    </source>
</evidence>